<feature type="domain" description="Beta-lactamase-related" evidence="2">
    <location>
        <begin position="55"/>
        <end position="400"/>
    </location>
</feature>
<dbReference type="InterPro" id="IPR012338">
    <property type="entry name" value="Beta-lactam/transpept-like"/>
</dbReference>
<reference evidence="3 4" key="1">
    <citation type="submission" date="2014-02" db="EMBL/GenBank/DDBJ databases">
        <title>Transposable element dynamics among asymbiotic and ectomycorrhizal Amanita fungi.</title>
        <authorList>
            <consortium name="DOE Joint Genome Institute"/>
            <person name="Hess J."/>
            <person name="Skrede I."/>
            <person name="Wolfe B."/>
            <person name="LaButti K."/>
            <person name="Ohm R.A."/>
            <person name="Grigoriev I.V."/>
            <person name="Pringle A."/>
        </authorList>
    </citation>
    <scope>NUCLEOTIDE SEQUENCE [LARGE SCALE GENOMIC DNA]</scope>
    <source>
        <strain evidence="3 4">SKay4041</strain>
    </source>
</reference>
<organism evidence="3 4">
    <name type="scientific">Amanita thiersii Skay4041</name>
    <dbReference type="NCBI Taxonomy" id="703135"/>
    <lineage>
        <taxon>Eukaryota</taxon>
        <taxon>Fungi</taxon>
        <taxon>Dikarya</taxon>
        <taxon>Basidiomycota</taxon>
        <taxon>Agaricomycotina</taxon>
        <taxon>Agaricomycetes</taxon>
        <taxon>Agaricomycetidae</taxon>
        <taxon>Agaricales</taxon>
        <taxon>Pluteineae</taxon>
        <taxon>Amanitaceae</taxon>
        <taxon>Amanita</taxon>
    </lineage>
</organism>
<evidence type="ECO:0000313" key="3">
    <source>
        <dbReference type="EMBL" id="PFH47487.1"/>
    </source>
</evidence>
<dbReference type="STRING" id="703135.A0A2A9NGV7"/>
<proteinExistence type="inferred from homology"/>
<dbReference type="Gene3D" id="3.40.710.10">
    <property type="entry name" value="DD-peptidase/beta-lactamase superfamily"/>
    <property type="match status" value="1"/>
</dbReference>
<dbReference type="AlphaFoldDB" id="A0A2A9NGV7"/>
<evidence type="ECO:0000256" key="1">
    <source>
        <dbReference type="ARBA" id="ARBA00038215"/>
    </source>
</evidence>
<gene>
    <name evidence="3" type="ORF">AMATHDRAFT_67690</name>
</gene>
<dbReference type="InterPro" id="IPR001466">
    <property type="entry name" value="Beta-lactam-related"/>
</dbReference>
<protein>
    <recommendedName>
        <fullName evidence="2">Beta-lactamase-related domain-containing protein</fullName>
    </recommendedName>
</protein>
<comment type="similarity">
    <text evidence="1">Belongs to the peptidase S12 family.</text>
</comment>
<dbReference type="OrthoDB" id="5946976at2759"/>
<accession>A0A2A9NGV7</accession>
<sequence>MGFSLSYIPIAFSCSVFTSQICAPAFQQPFYNAANLGLTHRKLISPDVDALANSMLASWNSSGLAVAVVQRDDAVPGGWHREFASYGIAKDDGTPVTPDTLFAIASNSKLFLALSTGLLISNETLAKERGSKLEWMTKTRDILPEWGLMDEVASRETTIQDMLSHRTGLPRHDFSRNRLPNGRLEMISTLRSLRPSAEFRETYQYNNLMYESLAALPSALLNQPYESYVAEHLFNPLNMSSSTYSVKDAEASGRFAHGFQWSMRDLTKGIKGTRVATVPFFAMNGSEKAFAGCGGAISSARDLSIWASMLLNKGRHPETNETIVPEDIIEHVATGVTVQEARSAYPEISPKVYGCAQSRYSYRGHEIIEHGGANLGFKTQVSRYPNDDLAIIVLSNDDDGTLLSEAVKWRITDDIFGLPPIDWDTRYRKEIKEARDRAMQAPISRPSDAQPSDAPFANMGRSYSHPAYGTLSPCYVSKTHDPSSDCSKVLSSPDVKAILAASSSEHTIPTFVMSFKGTFSTHIRFTHFNRNIFNGTIIWTNIEARQAEGYGSEGGVLVGLRSGFEVEWVDPGKAGEGLAFKGGFWGMGNGRRAPEGKGKASAEVWFGLDSE</sequence>
<dbReference type="Pfam" id="PF00144">
    <property type="entry name" value="Beta-lactamase"/>
    <property type="match status" value="1"/>
</dbReference>
<name>A0A2A9NGV7_9AGAR</name>
<dbReference type="Proteomes" id="UP000242287">
    <property type="component" value="Unassembled WGS sequence"/>
</dbReference>
<evidence type="ECO:0000259" key="2">
    <source>
        <dbReference type="Pfam" id="PF00144"/>
    </source>
</evidence>
<dbReference type="InterPro" id="IPR050491">
    <property type="entry name" value="AmpC-like"/>
</dbReference>
<dbReference type="EMBL" id="KZ302109">
    <property type="protein sequence ID" value="PFH47487.1"/>
    <property type="molecule type" value="Genomic_DNA"/>
</dbReference>
<dbReference type="SUPFAM" id="SSF56601">
    <property type="entry name" value="beta-lactamase/transpeptidase-like"/>
    <property type="match status" value="1"/>
</dbReference>
<dbReference type="PANTHER" id="PTHR46825:SF15">
    <property type="entry name" value="BETA-LACTAMASE-RELATED DOMAIN-CONTAINING PROTEIN"/>
    <property type="match status" value="1"/>
</dbReference>
<keyword evidence="4" id="KW-1185">Reference proteome</keyword>
<evidence type="ECO:0000313" key="4">
    <source>
        <dbReference type="Proteomes" id="UP000242287"/>
    </source>
</evidence>
<dbReference type="PANTHER" id="PTHR46825">
    <property type="entry name" value="D-ALANYL-D-ALANINE-CARBOXYPEPTIDASE/ENDOPEPTIDASE AMPH"/>
    <property type="match status" value="1"/>
</dbReference>